<dbReference type="EMBL" id="BAAANS010000014">
    <property type="protein sequence ID" value="GAA2096335.1"/>
    <property type="molecule type" value="Genomic_DNA"/>
</dbReference>
<name>A0ABP5IEK5_9ACTN</name>
<evidence type="ECO:0000313" key="1">
    <source>
        <dbReference type="EMBL" id="GAA2096335.1"/>
    </source>
</evidence>
<comment type="caution">
    <text evidence="1">The sequence shown here is derived from an EMBL/GenBank/DDBJ whole genome shotgun (WGS) entry which is preliminary data.</text>
</comment>
<sequence length="160" mass="16673">MLGAATVSALLLGGCGTDRPARPTAQATANGVTVTVTLVPASDGRREVRATFTPQESGFHLYSIDLPAEGVDGLGIPTRLSVRGDLTATGSPSTDREIRRLRPAGLDVELPVYPDGAVTFTLPVRSTGSRQADVVVSYGACSETRCLVPVTDEVIHLDLA</sequence>
<gene>
    <name evidence="1" type="ORF">GCM10009759_25430</name>
</gene>
<protein>
    <recommendedName>
        <fullName evidence="3">Disulfide bond corrector protein DsbC</fullName>
    </recommendedName>
</protein>
<organism evidence="1 2">
    <name type="scientific">Kitasatospora saccharophila</name>
    <dbReference type="NCBI Taxonomy" id="407973"/>
    <lineage>
        <taxon>Bacteria</taxon>
        <taxon>Bacillati</taxon>
        <taxon>Actinomycetota</taxon>
        <taxon>Actinomycetes</taxon>
        <taxon>Kitasatosporales</taxon>
        <taxon>Streptomycetaceae</taxon>
        <taxon>Kitasatospora</taxon>
    </lineage>
</organism>
<keyword evidence="2" id="KW-1185">Reference proteome</keyword>
<dbReference type="Proteomes" id="UP001500897">
    <property type="component" value="Unassembled WGS sequence"/>
</dbReference>
<evidence type="ECO:0008006" key="3">
    <source>
        <dbReference type="Google" id="ProtNLM"/>
    </source>
</evidence>
<evidence type="ECO:0000313" key="2">
    <source>
        <dbReference type="Proteomes" id="UP001500897"/>
    </source>
</evidence>
<reference evidence="2" key="1">
    <citation type="journal article" date="2019" name="Int. J. Syst. Evol. Microbiol.">
        <title>The Global Catalogue of Microorganisms (GCM) 10K type strain sequencing project: providing services to taxonomists for standard genome sequencing and annotation.</title>
        <authorList>
            <consortium name="The Broad Institute Genomics Platform"/>
            <consortium name="The Broad Institute Genome Sequencing Center for Infectious Disease"/>
            <person name="Wu L."/>
            <person name="Ma J."/>
        </authorList>
    </citation>
    <scope>NUCLEOTIDE SEQUENCE [LARGE SCALE GENOMIC DNA]</scope>
    <source>
        <strain evidence="2">JCM 14559</strain>
    </source>
</reference>
<accession>A0ABP5IEK5</accession>
<proteinExistence type="predicted"/>